<proteinExistence type="predicted"/>
<dbReference type="PROSITE" id="PS50011">
    <property type="entry name" value="PROTEIN_KINASE_DOM"/>
    <property type="match status" value="1"/>
</dbReference>
<dbReference type="Gene3D" id="1.10.510.10">
    <property type="entry name" value="Transferase(Phosphotransferase) domain 1"/>
    <property type="match status" value="1"/>
</dbReference>
<name>A0AAU9NQ07_9ASTR</name>
<evidence type="ECO:0000256" key="5">
    <source>
        <dbReference type="ARBA" id="ARBA00022737"/>
    </source>
</evidence>
<feature type="compositionally biased region" description="Polar residues" evidence="9">
    <location>
        <begin position="264"/>
        <end position="287"/>
    </location>
</feature>
<evidence type="ECO:0000256" key="8">
    <source>
        <dbReference type="ARBA" id="ARBA00023170"/>
    </source>
</evidence>
<dbReference type="GO" id="GO:0005524">
    <property type="term" value="F:ATP binding"/>
    <property type="evidence" value="ECO:0007669"/>
    <property type="project" value="InterPro"/>
</dbReference>
<keyword evidence="6 10" id="KW-1133">Transmembrane helix</keyword>
<dbReference type="InterPro" id="IPR001611">
    <property type="entry name" value="Leu-rich_rpt"/>
</dbReference>
<dbReference type="Pfam" id="PF00560">
    <property type="entry name" value="LRR_1"/>
    <property type="match status" value="3"/>
</dbReference>
<dbReference type="SUPFAM" id="SSF56112">
    <property type="entry name" value="Protein kinase-like (PK-like)"/>
    <property type="match status" value="1"/>
</dbReference>
<reference evidence="13 14" key="1">
    <citation type="submission" date="2022-01" db="EMBL/GenBank/DDBJ databases">
        <authorList>
            <person name="Xiong W."/>
            <person name="Schranz E."/>
        </authorList>
    </citation>
    <scope>NUCLEOTIDE SEQUENCE [LARGE SCALE GENOMIC DNA]</scope>
</reference>
<dbReference type="Gene3D" id="3.30.200.20">
    <property type="entry name" value="Phosphorylase Kinase, domain 1"/>
    <property type="match status" value="1"/>
</dbReference>
<dbReference type="CDD" id="cd14066">
    <property type="entry name" value="STKc_IRAK"/>
    <property type="match status" value="1"/>
</dbReference>
<evidence type="ECO:0000256" key="4">
    <source>
        <dbReference type="ARBA" id="ARBA00022729"/>
    </source>
</evidence>
<dbReference type="AlphaFoldDB" id="A0AAU9NQ07"/>
<dbReference type="Gene3D" id="3.80.10.10">
    <property type="entry name" value="Ribonuclease Inhibitor"/>
    <property type="match status" value="1"/>
</dbReference>
<dbReference type="InterPro" id="IPR000719">
    <property type="entry name" value="Prot_kinase_dom"/>
</dbReference>
<dbReference type="InterPro" id="IPR011009">
    <property type="entry name" value="Kinase-like_dom_sf"/>
</dbReference>
<accession>A0AAU9NQ07</accession>
<comment type="caution">
    <text evidence="13">The sequence shown here is derived from an EMBL/GenBank/DDBJ whole genome shotgun (WGS) entry which is preliminary data.</text>
</comment>
<keyword evidence="4 11" id="KW-0732">Signal</keyword>
<feature type="region of interest" description="Disordered" evidence="9">
    <location>
        <begin position="251"/>
        <end position="287"/>
    </location>
</feature>
<evidence type="ECO:0000313" key="14">
    <source>
        <dbReference type="Proteomes" id="UP001157418"/>
    </source>
</evidence>
<evidence type="ECO:0000256" key="10">
    <source>
        <dbReference type="SAM" id="Phobius"/>
    </source>
</evidence>
<dbReference type="PANTHER" id="PTHR48007">
    <property type="entry name" value="LEUCINE-RICH REPEAT RECEPTOR-LIKE PROTEIN KINASE PXC1"/>
    <property type="match status" value="1"/>
</dbReference>
<protein>
    <recommendedName>
        <fullName evidence="12">Protein kinase domain-containing protein</fullName>
    </recommendedName>
</protein>
<dbReference type="Pfam" id="PF07714">
    <property type="entry name" value="PK_Tyr_Ser-Thr"/>
    <property type="match status" value="1"/>
</dbReference>
<keyword evidence="5" id="KW-0677">Repeat</keyword>
<keyword evidence="3 10" id="KW-0812">Transmembrane</keyword>
<keyword evidence="2" id="KW-0433">Leucine-rich repeat</keyword>
<dbReference type="InterPro" id="IPR032675">
    <property type="entry name" value="LRR_dom_sf"/>
</dbReference>
<evidence type="ECO:0000256" key="2">
    <source>
        <dbReference type="ARBA" id="ARBA00022614"/>
    </source>
</evidence>
<evidence type="ECO:0000256" key="1">
    <source>
        <dbReference type="ARBA" id="ARBA00004370"/>
    </source>
</evidence>
<dbReference type="GO" id="GO:0004672">
    <property type="term" value="F:protein kinase activity"/>
    <property type="evidence" value="ECO:0007669"/>
    <property type="project" value="InterPro"/>
</dbReference>
<dbReference type="PANTHER" id="PTHR48007:SF34">
    <property type="entry name" value="PROTEIN STRUBBELIG-RECEPTOR FAMILY 8 ISOFORM X1"/>
    <property type="match status" value="1"/>
</dbReference>
<feature type="transmembrane region" description="Helical" evidence="10">
    <location>
        <begin position="295"/>
        <end position="320"/>
    </location>
</feature>
<dbReference type="Pfam" id="PF08263">
    <property type="entry name" value="LRRNT_2"/>
    <property type="match status" value="1"/>
</dbReference>
<evidence type="ECO:0000313" key="13">
    <source>
        <dbReference type="EMBL" id="CAH1439947.1"/>
    </source>
</evidence>
<evidence type="ECO:0000256" key="11">
    <source>
        <dbReference type="SAM" id="SignalP"/>
    </source>
</evidence>
<feature type="signal peptide" evidence="11">
    <location>
        <begin position="1"/>
        <end position="27"/>
    </location>
</feature>
<evidence type="ECO:0000256" key="7">
    <source>
        <dbReference type="ARBA" id="ARBA00023136"/>
    </source>
</evidence>
<evidence type="ECO:0000256" key="6">
    <source>
        <dbReference type="ARBA" id="ARBA00022989"/>
    </source>
</evidence>
<dbReference type="FunFam" id="3.80.10.10:FF:000062">
    <property type="entry name" value="protein STRUBBELIG-RECEPTOR FAMILY 3"/>
    <property type="match status" value="1"/>
</dbReference>
<gene>
    <name evidence="13" type="ORF">LVIROSA_LOCUS26112</name>
</gene>
<dbReference type="GO" id="GO:0016020">
    <property type="term" value="C:membrane"/>
    <property type="evidence" value="ECO:0007669"/>
    <property type="project" value="UniProtKB-SubCell"/>
</dbReference>
<sequence length="698" mass="76581">MAKISFQRVLMLKFVSVIFMFLSCVEAITDPTDVQALGVLYSSLNNAAQLTNWKNNAGDPCGESWRGVTCQGTSVVSIELPGLGLDGTLGYLLSSFMSLKTLDLSGNNIHDTLPYQLPPNLTSLNFANNNISGSLPYSIAVMFNLNYMNLSSNMLSQNIGNIFYNLTSLATLDLSHNNFTGDLPNSISSLSNISTFHAQNNQLTGSLSSLSSLPLTNINIANNNFTGWIPKELLSIPTFIYDGNSFENAPAPLPPPYTPPSPLIINNNRSHSLPSVPTGSNGQLSRSSNQKKLRIGAILGISLCSALLLFLGFLLLVFCLRKGVKTEKGHKTSTESHPLSVNTEMQEQWVKPTEENTFEIQNYGSTTTKSVGSPITSIPYTVAALQTATNSFSQENIIGEGSLGRVYKAEFPRGKMMVIKKIDNSALSLQDEDNFVANVSNMSRLRHPNIVLLEGYCVEHGQRLLVYEYIANGSLHDLLHFGDEQNKSLTWNARVKVALGTARALEYLHEVCMPCVVHKNFKSSNILLDEELNPHLSDCGLAALTPNTQRETSTTQTVGSFGYSAPEFALSGIYTTKSDVYSFGVVMLELLTGRKPLDSSRVRSEQSLVRWATPQLHDIDLLAKMVDPSLNGMYPAKSLSRFADVIALCVQPEPEFRPPMSEVVQALVRLMQRASMANKRSNGDSGFIYKTPDHDMLY</sequence>
<dbReference type="InterPro" id="IPR001245">
    <property type="entry name" value="Ser-Thr/Tyr_kinase_cat_dom"/>
</dbReference>
<organism evidence="13 14">
    <name type="scientific">Lactuca virosa</name>
    <dbReference type="NCBI Taxonomy" id="75947"/>
    <lineage>
        <taxon>Eukaryota</taxon>
        <taxon>Viridiplantae</taxon>
        <taxon>Streptophyta</taxon>
        <taxon>Embryophyta</taxon>
        <taxon>Tracheophyta</taxon>
        <taxon>Spermatophyta</taxon>
        <taxon>Magnoliopsida</taxon>
        <taxon>eudicotyledons</taxon>
        <taxon>Gunneridae</taxon>
        <taxon>Pentapetalae</taxon>
        <taxon>asterids</taxon>
        <taxon>campanulids</taxon>
        <taxon>Asterales</taxon>
        <taxon>Asteraceae</taxon>
        <taxon>Cichorioideae</taxon>
        <taxon>Cichorieae</taxon>
        <taxon>Lactucinae</taxon>
        <taxon>Lactuca</taxon>
    </lineage>
</organism>
<evidence type="ECO:0000259" key="12">
    <source>
        <dbReference type="PROSITE" id="PS50011"/>
    </source>
</evidence>
<dbReference type="PROSITE" id="PS51257">
    <property type="entry name" value="PROKAR_LIPOPROTEIN"/>
    <property type="match status" value="1"/>
</dbReference>
<dbReference type="InterPro" id="IPR013210">
    <property type="entry name" value="LRR_N_plant-typ"/>
</dbReference>
<keyword evidence="7 10" id="KW-0472">Membrane</keyword>
<feature type="domain" description="Protein kinase" evidence="12">
    <location>
        <begin position="392"/>
        <end position="670"/>
    </location>
</feature>
<evidence type="ECO:0000256" key="9">
    <source>
        <dbReference type="SAM" id="MobiDB-lite"/>
    </source>
</evidence>
<dbReference type="SUPFAM" id="SSF52058">
    <property type="entry name" value="L domain-like"/>
    <property type="match status" value="1"/>
</dbReference>
<dbReference type="FunFam" id="1.10.510.10:FF:000095">
    <property type="entry name" value="protein STRUBBELIG-RECEPTOR FAMILY 8"/>
    <property type="match status" value="1"/>
</dbReference>
<dbReference type="FunFam" id="3.30.200.20:FF:000125">
    <property type="entry name" value="Protein STRUBBELIG-RECEPTOR FAMILY 8"/>
    <property type="match status" value="1"/>
</dbReference>
<feature type="chain" id="PRO_5043392640" description="Protein kinase domain-containing protein" evidence="11">
    <location>
        <begin position="28"/>
        <end position="698"/>
    </location>
</feature>
<dbReference type="InterPro" id="IPR046959">
    <property type="entry name" value="PRK1-6/SRF4-like"/>
</dbReference>
<dbReference type="Proteomes" id="UP001157418">
    <property type="component" value="Unassembled WGS sequence"/>
</dbReference>
<keyword evidence="14" id="KW-1185">Reference proteome</keyword>
<feature type="compositionally biased region" description="Pro residues" evidence="9">
    <location>
        <begin position="251"/>
        <end position="262"/>
    </location>
</feature>
<comment type="subcellular location">
    <subcellularLocation>
        <location evidence="1">Membrane</location>
    </subcellularLocation>
</comment>
<dbReference type="PROSITE" id="PS51450">
    <property type="entry name" value="LRR"/>
    <property type="match status" value="2"/>
</dbReference>
<evidence type="ECO:0000256" key="3">
    <source>
        <dbReference type="ARBA" id="ARBA00022692"/>
    </source>
</evidence>
<dbReference type="EMBL" id="CAKMRJ010005412">
    <property type="protein sequence ID" value="CAH1439947.1"/>
    <property type="molecule type" value="Genomic_DNA"/>
</dbReference>
<keyword evidence="8" id="KW-0675">Receptor</keyword>